<sequence>MLDSGEGVTNFIKSVNLKEAIFMGGQAWKAITPKIIEGCWIKGLGAAFDVKENNNIDSDDDSDFEGFSETDVINAEAVWEKFVQTHGTEMGVSLDDMEEWIRADNDCPTAEYMSDETIINSITSIFSAYDDSKSTTSVESDAPPPPPPAQEAIKSFDIAIQWLETQNVDFVKIMQ</sequence>
<accession>A0ABD3UHV9</accession>
<name>A0ABD3UHV9_SINWO</name>
<evidence type="ECO:0000313" key="2">
    <source>
        <dbReference type="Proteomes" id="UP001634394"/>
    </source>
</evidence>
<organism evidence="1 2">
    <name type="scientific">Sinanodonta woodiana</name>
    <name type="common">Chinese pond mussel</name>
    <name type="synonym">Anodonta woodiana</name>
    <dbReference type="NCBI Taxonomy" id="1069815"/>
    <lineage>
        <taxon>Eukaryota</taxon>
        <taxon>Metazoa</taxon>
        <taxon>Spiralia</taxon>
        <taxon>Lophotrochozoa</taxon>
        <taxon>Mollusca</taxon>
        <taxon>Bivalvia</taxon>
        <taxon>Autobranchia</taxon>
        <taxon>Heteroconchia</taxon>
        <taxon>Palaeoheterodonta</taxon>
        <taxon>Unionida</taxon>
        <taxon>Unionoidea</taxon>
        <taxon>Unionidae</taxon>
        <taxon>Unioninae</taxon>
        <taxon>Sinanodonta</taxon>
    </lineage>
</organism>
<dbReference type="EMBL" id="JBJQND010000016">
    <property type="protein sequence ID" value="KAL3847713.1"/>
    <property type="molecule type" value="Genomic_DNA"/>
</dbReference>
<keyword evidence="2" id="KW-1185">Reference proteome</keyword>
<protein>
    <submittedName>
        <fullName evidence="1">Uncharacterized protein</fullName>
    </submittedName>
</protein>
<gene>
    <name evidence="1" type="ORF">ACJMK2_018610</name>
</gene>
<comment type="caution">
    <text evidence="1">The sequence shown here is derived from an EMBL/GenBank/DDBJ whole genome shotgun (WGS) entry which is preliminary data.</text>
</comment>
<dbReference type="AlphaFoldDB" id="A0ABD3UHV9"/>
<evidence type="ECO:0000313" key="1">
    <source>
        <dbReference type="EMBL" id="KAL3847713.1"/>
    </source>
</evidence>
<dbReference type="Proteomes" id="UP001634394">
    <property type="component" value="Unassembled WGS sequence"/>
</dbReference>
<proteinExistence type="predicted"/>
<reference evidence="1 2" key="1">
    <citation type="submission" date="2024-11" db="EMBL/GenBank/DDBJ databases">
        <title>Chromosome-level genome assembly of the freshwater bivalve Anodonta woodiana.</title>
        <authorList>
            <person name="Chen X."/>
        </authorList>
    </citation>
    <scope>NUCLEOTIDE SEQUENCE [LARGE SCALE GENOMIC DNA]</scope>
    <source>
        <strain evidence="1">MN2024</strain>
        <tissue evidence="1">Gills</tissue>
    </source>
</reference>